<dbReference type="InterPro" id="IPR024232">
    <property type="entry name" value="SpoIIIAH"/>
</dbReference>
<feature type="compositionally biased region" description="Low complexity" evidence="2">
    <location>
        <begin position="52"/>
        <end position="62"/>
    </location>
</feature>
<keyword evidence="3" id="KW-0472">Membrane</keyword>
<gene>
    <name evidence="4" type="ORF">ACFSUF_05495</name>
</gene>
<dbReference type="RefSeq" id="WP_377600919.1">
    <property type="nucleotide sequence ID" value="NZ_JBHUME010000005.1"/>
</dbReference>
<evidence type="ECO:0000256" key="2">
    <source>
        <dbReference type="SAM" id="MobiDB-lite"/>
    </source>
</evidence>
<dbReference type="Pfam" id="PF12685">
    <property type="entry name" value="SpoIIIAH"/>
    <property type="match status" value="1"/>
</dbReference>
<evidence type="ECO:0000313" key="4">
    <source>
        <dbReference type="EMBL" id="MFD2611876.1"/>
    </source>
</evidence>
<evidence type="ECO:0000256" key="1">
    <source>
        <dbReference type="SAM" id="Coils"/>
    </source>
</evidence>
<keyword evidence="1" id="KW-0175">Coiled coil</keyword>
<proteinExistence type="predicted"/>
<dbReference type="InterPro" id="IPR038503">
    <property type="entry name" value="SpoIIIAH_sf"/>
</dbReference>
<evidence type="ECO:0000256" key="3">
    <source>
        <dbReference type="SAM" id="Phobius"/>
    </source>
</evidence>
<organism evidence="4 5">
    <name type="scientific">Paenibacillus gansuensis</name>
    <dbReference type="NCBI Taxonomy" id="306542"/>
    <lineage>
        <taxon>Bacteria</taxon>
        <taxon>Bacillati</taxon>
        <taxon>Bacillota</taxon>
        <taxon>Bacilli</taxon>
        <taxon>Bacillales</taxon>
        <taxon>Paenibacillaceae</taxon>
        <taxon>Paenibacillus</taxon>
    </lineage>
</organism>
<feature type="coiled-coil region" evidence="1">
    <location>
        <begin position="189"/>
        <end position="216"/>
    </location>
</feature>
<feature type="transmembrane region" description="Helical" evidence="3">
    <location>
        <begin position="7"/>
        <end position="26"/>
    </location>
</feature>
<evidence type="ECO:0000313" key="5">
    <source>
        <dbReference type="Proteomes" id="UP001597541"/>
    </source>
</evidence>
<accession>A0ABW5P9B1</accession>
<keyword evidence="3" id="KW-0812">Transmembrane</keyword>
<feature type="region of interest" description="Disordered" evidence="2">
    <location>
        <begin position="47"/>
        <end position="118"/>
    </location>
</feature>
<feature type="compositionally biased region" description="Basic and acidic residues" evidence="2">
    <location>
        <begin position="85"/>
        <end position="100"/>
    </location>
</feature>
<dbReference type="EMBL" id="JBHUME010000005">
    <property type="protein sequence ID" value="MFD2611876.1"/>
    <property type="molecule type" value="Genomic_DNA"/>
</dbReference>
<dbReference type="Gene3D" id="1.10.287.4300">
    <property type="entry name" value="Stage III sporulation protein AH-like"/>
    <property type="match status" value="1"/>
</dbReference>
<protein>
    <submittedName>
        <fullName evidence="4">SpoIIIAH-like family protein</fullName>
    </submittedName>
</protein>
<reference evidence="5" key="1">
    <citation type="journal article" date="2019" name="Int. J. Syst. Evol. Microbiol.">
        <title>The Global Catalogue of Microorganisms (GCM) 10K type strain sequencing project: providing services to taxonomists for standard genome sequencing and annotation.</title>
        <authorList>
            <consortium name="The Broad Institute Genomics Platform"/>
            <consortium name="The Broad Institute Genome Sequencing Center for Infectious Disease"/>
            <person name="Wu L."/>
            <person name="Ma J."/>
        </authorList>
    </citation>
    <scope>NUCLEOTIDE SEQUENCE [LARGE SCALE GENOMIC DNA]</scope>
    <source>
        <strain evidence="5">KCTC 3950</strain>
    </source>
</reference>
<keyword evidence="5" id="KW-1185">Reference proteome</keyword>
<dbReference type="Proteomes" id="UP001597541">
    <property type="component" value="Unassembled WGS sequence"/>
</dbReference>
<feature type="compositionally biased region" description="Basic and acidic residues" evidence="2">
    <location>
        <begin position="108"/>
        <end position="117"/>
    </location>
</feature>
<sequence>MNTKRQTVWLVSMLSLMVVLSAYYLFTDTPGTNTDLTATESLNEQKMEDTATEAAGEAITAEDVTDAPKGAEAVETTDAAGTSDPADKSEAADPAAESKDSASSGETASKDADKETAAEDMLGTEDLTDEAVLKMVEAQGQNSADFFAQKAMERDDNFAKQYEKLLAMTVDMKNTPEQATQAQNDIDLMQQREAKLTTLEEELMKEYQNAVVLNDEDQWTVIVQSEKLQPSEAVSILDRTITELKVDPDKVSVQYKK</sequence>
<comment type="caution">
    <text evidence="4">The sequence shown here is derived from an EMBL/GenBank/DDBJ whole genome shotgun (WGS) entry which is preliminary data.</text>
</comment>
<name>A0ABW5P9B1_9BACL</name>
<keyword evidence="3" id="KW-1133">Transmembrane helix</keyword>